<sequence length="112" mass="11434">MRYTVEAAATLEVTLFTQMSHGVVVATPDMAGLAEKLDKVKDGAAGGTYGGDNDDDDAGGGKANADGGGADINAGGGGDSRGSPDLVQLECLMSSTRCTFVEIRFIITLYVL</sequence>
<dbReference type="AlphaFoldDB" id="A0A9P1E617"/>
<organism evidence="4 5">
    <name type="scientific">Cuscuta europaea</name>
    <name type="common">European dodder</name>
    <dbReference type="NCBI Taxonomy" id="41803"/>
    <lineage>
        <taxon>Eukaryota</taxon>
        <taxon>Viridiplantae</taxon>
        <taxon>Streptophyta</taxon>
        <taxon>Embryophyta</taxon>
        <taxon>Tracheophyta</taxon>
        <taxon>Spermatophyta</taxon>
        <taxon>Magnoliopsida</taxon>
        <taxon>eudicotyledons</taxon>
        <taxon>Gunneridae</taxon>
        <taxon>Pentapetalae</taxon>
        <taxon>asterids</taxon>
        <taxon>lamiids</taxon>
        <taxon>Solanales</taxon>
        <taxon>Convolvulaceae</taxon>
        <taxon>Cuscuteae</taxon>
        <taxon>Cuscuta</taxon>
        <taxon>Cuscuta subgen. Cuscuta</taxon>
    </lineage>
</organism>
<reference evidence="4" key="1">
    <citation type="submission" date="2022-07" db="EMBL/GenBank/DDBJ databases">
        <authorList>
            <person name="Macas J."/>
            <person name="Novak P."/>
            <person name="Neumann P."/>
        </authorList>
    </citation>
    <scope>NUCLEOTIDE SEQUENCE</scope>
</reference>
<proteinExistence type="predicted"/>
<dbReference type="EMBL" id="CAMAPE010000014">
    <property type="protein sequence ID" value="CAH9081080.1"/>
    <property type="molecule type" value="Genomic_DNA"/>
</dbReference>
<feature type="compositionally biased region" description="Gly residues" evidence="1">
    <location>
        <begin position="60"/>
        <end position="80"/>
    </location>
</feature>
<comment type="caution">
    <text evidence="4">The sequence shown here is derived from an EMBL/GenBank/DDBJ whole genome shotgun (WGS) entry which is preliminary data.</text>
</comment>
<dbReference type="EMBL" id="CAMAPE010000014">
    <property type="protein sequence ID" value="CAH9081081.1"/>
    <property type="molecule type" value="Genomic_DNA"/>
</dbReference>
<gene>
    <name evidence="2" type="ORF">CEURO_LOCUS7729</name>
    <name evidence="3" type="ORF">CEURO_LOCUS7731</name>
    <name evidence="4" type="ORF">CEURO_LOCUS7732</name>
</gene>
<keyword evidence="5" id="KW-1185">Reference proteome</keyword>
<evidence type="ECO:0000313" key="3">
    <source>
        <dbReference type="EMBL" id="CAH9081080.1"/>
    </source>
</evidence>
<evidence type="ECO:0000313" key="4">
    <source>
        <dbReference type="EMBL" id="CAH9081081.1"/>
    </source>
</evidence>
<evidence type="ECO:0000313" key="5">
    <source>
        <dbReference type="Proteomes" id="UP001152484"/>
    </source>
</evidence>
<dbReference type="EMBL" id="CAMAPE010000014">
    <property type="protein sequence ID" value="CAH9081078.1"/>
    <property type="molecule type" value="Genomic_DNA"/>
</dbReference>
<name>A0A9P1E617_CUSEU</name>
<evidence type="ECO:0000256" key="1">
    <source>
        <dbReference type="SAM" id="MobiDB-lite"/>
    </source>
</evidence>
<evidence type="ECO:0000313" key="2">
    <source>
        <dbReference type="EMBL" id="CAH9081078.1"/>
    </source>
</evidence>
<protein>
    <submittedName>
        <fullName evidence="4">Uncharacterized protein</fullName>
    </submittedName>
</protein>
<dbReference type="Proteomes" id="UP001152484">
    <property type="component" value="Unassembled WGS sequence"/>
</dbReference>
<accession>A0A9P1E617</accession>
<feature type="region of interest" description="Disordered" evidence="1">
    <location>
        <begin position="42"/>
        <end position="80"/>
    </location>
</feature>